<dbReference type="InParanoid" id="A9UY98"/>
<dbReference type="KEGG" id="mbr:MONBRDRAFT_16779"/>
<evidence type="ECO:0000313" key="4">
    <source>
        <dbReference type="Proteomes" id="UP000001357"/>
    </source>
</evidence>
<dbReference type="InterPro" id="IPR050836">
    <property type="entry name" value="SDS22/Internalin_LRR"/>
</dbReference>
<dbReference type="PANTHER" id="PTHR46652">
    <property type="entry name" value="LEUCINE-RICH REPEAT AND IQ DOMAIN-CONTAINING PROTEIN 1-RELATED"/>
    <property type="match status" value="1"/>
</dbReference>
<protein>
    <recommendedName>
        <fullName evidence="5">Protein phosphatase 1 regulatory subunit 42</fullName>
    </recommendedName>
</protein>
<dbReference type="InterPro" id="IPR001611">
    <property type="entry name" value="Leu-rich_rpt"/>
</dbReference>
<dbReference type="AlphaFoldDB" id="A9UY98"/>
<dbReference type="EMBL" id="CH991549">
    <property type="protein sequence ID" value="EDQ89985.1"/>
    <property type="molecule type" value="Genomic_DNA"/>
</dbReference>
<dbReference type="FunCoup" id="A9UY98">
    <property type="interactions" value="24"/>
</dbReference>
<dbReference type="eggNOG" id="KOG0531">
    <property type="taxonomic scope" value="Eukaryota"/>
</dbReference>
<keyword evidence="2" id="KW-0677">Repeat</keyword>
<dbReference type="SMART" id="SM00365">
    <property type="entry name" value="LRR_SD22"/>
    <property type="match status" value="4"/>
</dbReference>
<dbReference type="Proteomes" id="UP000001357">
    <property type="component" value="Unassembled WGS sequence"/>
</dbReference>
<organism evidence="3 4">
    <name type="scientific">Monosiga brevicollis</name>
    <name type="common">Choanoflagellate</name>
    <dbReference type="NCBI Taxonomy" id="81824"/>
    <lineage>
        <taxon>Eukaryota</taxon>
        <taxon>Choanoflagellata</taxon>
        <taxon>Craspedida</taxon>
        <taxon>Salpingoecidae</taxon>
        <taxon>Monosiga</taxon>
    </lineage>
</organism>
<accession>A9UY98</accession>
<gene>
    <name evidence="3" type="ORF">MONBRDRAFT_16779</name>
</gene>
<keyword evidence="1" id="KW-0433">Leucine-rich repeat</keyword>
<dbReference type="InterPro" id="IPR025875">
    <property type="entry name" value="Leu-rich_rpt_4"/>
</dbReference>
<dbReference type="Gene3D" id="3.80.10.10">
    <property type="entry name" value="Ribonuclease Inhibitor"/>
    <property type="match status" value="2"/>
</dbReference>
<dbReference type="STRING" id="81824.A9UY98"/>
<proteinExistence type="predicted"/>
<evidence type="ECO:0000256" key="1">
    <source>
        <dbReference type="ARBA" id="ARBA00022614"/>
    </source>
</evidence>
<reference evidence="3 4" key="1">
    <citation type="journal article" date="2008" name="Nature">
        <title>The genome of the choanoflagellate Monosiga brevicollis and the origin of metazoans.</title>
        <authorList>
            <consortium name="JGI Sequencing"/>
            <person name="King N."/>
            <person name="Westbrook M.J."/>
            <person name="Young S.L."/>
            <person name="Kuo A."/>
            <person name="Abedin M."/>
            <person name="Chapman J."/>
            <person name="Fairclough S."/>
            <person name="Hellsten U."/>
            <person name="Isogai Y."/>
            <person name="Letunic I."/>
            <person name="Marr M."/>
            <person name="Pincus D."/>
            <person name="Putnam N."/>
            <person name="Rokas A."/>
            <person name="Wright K.J."/>
            <person name="Zuzow R."/>
            <person name="Dirks W."/>
            <person name="Good M."/>
            <person name="Goodstein D."/>
            <person name="Lemons D."/>
            <person name="Li W."/>
            <person name="Lyons J.B."/>
            <person name="Morris A."/>
            <person name="Nichols S."/>
            <person name="Richter D.J."/>
            <person name="Salamov A."/>
            <person name="Bork P."/>
            <person name="Lim W.A."/>
            <person name="Manning G."/>
            <person name="Miller W.T."/>
            <person name="McGinnis W."/>
            <person name="Shapiro H."/>
            <person name="Tjian R."/>
            <person name="Grigoriev I.V."/>
            <person name="Rokhsar D."/>
        </authorList>
    </citation>
    <scope>NUCLEOTIDE SEQUENCE [LARGE SCALE GENOMIC DNA]</scope>
    <source>
        <strain evidence="4">MX1 / ATCC 50154</strain>
    </source>
</reference>
<name>A9UY98_MONBE</name>
<evidence type="ECO:0000256" key="2">
    <source>
        <dbReference type="ARBA" id="ARBA00022737"/>
    </source>
</evidence>
<dbReference type="InterPro" id="IPR032675">
    <property type="entry name" value="LRR_dom_sf"/>
</dbReference>
<dbReference type="Pfam" id="PF12799">
    <property type="entry name" value="LRR_4"/>
    <property type="match status" value="1"/>
</dbReference>
<keyword evidence="4" id="KW-1185">Reference proteome</keyword>
<sequence length="190" mass="21848">MATTLHIVEACRKTTPRRRDEPLEQYLARLTHLNLSQRHLSAVGDIAHCHRLMVLYLYQNNLSQLRGLRSCAHLTQLYLQDNALERLDGLSTLTHLTKLYIGGNRLVVLEGLHNLHKLRELHAERQELPPGEELILDPRSLRTAQRQLEVLNLEHNGLTSLHSLHGFQKLRTLRLGGNHLAHLHVRLTRA</sequence>
<dbReference type="PROSITE" id="PS51450">
    <property type="entry name" value="LRR"/>
    <property type="match status" value="3"/>
</dbReference>
<evidence type="ECO:0008006" key="5">
    <source>
        <dbReference type="Google" id="ProtNLM"/>
    </source>
</evidence>
<dbReference type="PANTHER" id="PTHR46652:SF3">
    <property type="entry name" value="LEUCINE-RICH REPEAT-CONTAINING PROTEIN 9"/>
    <property type="match status" value="1"/>
</dbReference>
<dbReference type="GeneID" id="5890461"/>
<evidence type="ECO:0000313" key="3">
    <source>
        <dbReference type="EMBL" id="EDQ89985.1"/>
    </source>
</evidence>
<dbReference type="SUPFAM" id="SSF52058">
    <property type="entry name" value="L domain-like"/>
    <property type="match status" value="1"/>
</dbReference>
<dbReference type="RefSeq" id="XP_001745407.1">
    <property type="nucleotide sequence ID" value="XM_001745355.1"/>
</dbReference>